<sequence>MACSVIDILFSKALGSTVRKTKNPSCREASEGSAPVWSAGPHGRPASADALSKYENSGAHGVDPPSGAPEVSSGWDGRLII</sequence>
<accession>A0A3S9PMW1</accession>
<proteinExistence type="predicted"/>
<evidence type="ECO:0000313" key="3">
    <source>
        <dbReference type="Proteomes" id="UP000267900"/>
    </source>
</evidence>
<keyword evidence="3" id="KW-1185">Reference proteome</keyword>
<dbReference type="EMBL" id="CP034587">
    <property type="protein sequence ID" value="AZQ73721.1"/>
    <property type="molecule type" value="Genomic_DNA"/>
</dbReference>
<gene>
    <name evidence="2" type="ORF">EKH77_23080</name>
</gene>
<feature type="region of interest" description="Disordered" evidence="1">
    <location>
        <begin position="20"/>
        <end position="81"/>
    </location>
</feature>
<protein>
    <submittedName>
        <fullName evidence="2">Uncharacterized protein</fullName>
    </submittedName>
</protein>
<evidence type="ECO:0000313" key="2">
    <source>
        <dbReference type="EMBL" id="AZQ73721.1"/>
    </source>
</evidence>
<reference evidence="2 3" key="1">
    <citation type="submission" date="2018-12" db="EMBL/GenBank/DDBJ databases">
        <title>The whole draft genome of Streptomyce luteoverticillatus CGMCC 15060.</title>
        <authorList>
            <person name="Feng Z."/>
            <person name="Chen G."/>
            <person name="Zhang J."/>
            <person name="Zhu H."/>
            <person name="Yu X."/>
            <person name="Zhang W."/>
            <person name="Zhang X."/>
        </authorList>
    </citation>
    <scope>NUCLEOTIDE SEQUENCE [LARGE SCALE GENOMIC DNA]</scope>
    <source>
        <strain evidence="2 3">CGMCC 15060</strain>
    </source>
</reference>
<organism evidence="2 3">
    <name type="scientific">Streptomyces luteoverticillatus</name>
    <name type="common">Streptoverticillium luteoverticillatus</name>
    <dbReference type="NCBI Taxonomy" id="66425"/>
    <lineage>
        <taxon>Bacteria</taxon>
        <taxon>Bacillati</taxon>
        <taxon>Actinomycetota</taxon>
        <taxon>Actinomycetes</taxon>
        <taxon>Kitasatosporales</taxon>
        <taxon>Streptomycetaceae</taxon>
        <taxon>Streptomyces</taxon>
    </lineage>
</organism>
<name>A0A3S9PMW1_STRLT</name>
<dbReference type="Proteomes" id="UP000267900">
    <property type="component" value="Chromosome"/>
</dbReference>
<dbReference type="OrthoDB" id="4310555at2"/>
<dbReference type="AlphaFoldDB" id="A0A3S9PMW1"/>
<evidence type="ECO:0000256" key="1">
    <source>
        <dbReference type="SAM" id="MobiDB-lite"/>
    </source>
</evidence>